<reference evidence="6 7" key="1">
    <citation type="submission" date="2020-02" db="EMBL/GenBank/DDBJ databases">
        <title>Whole-genome analyses of novel actinobacteria.</title>
        <authorList>
            <person name="Sahin N."/>
            <person name="Tokatli A."/>
        </authorList>
    </citation>
    <scope>NUCLEOTIDE SEQUENCE [LARGE SCALE GENOMIC DNA]</scope>
    <source>
        <strain evidence="6 7">YC504</strain>
    </source>
</reference>
<evidence type="ECO:0000259" key="5">
    <source>
        <dbReference type="Pfam" id="PF07730"/>
    </source>
</evidence>
<dbReference type="Gene3D" id="3.30.565.10">
    <property type="entry name" value="Histidine kinase-like ATPase, C-terminal domain"/>
    <property type="match status" value="1"/>
</dbReference>
<evidence type="ECO:0000313" key="7">
    <source>
        <dbReference type="Proteomes" id="UP000481109"/>
    </source>
</evidence>
<dbReference type="RefSeq" id="WP_165332687.1">
    <property type="nucleotide sequence ID" value="NZ_JAAKZW010000058.1"/>
</dbReference>
<feature type="transmembrane region" description="Helical" evidence="4">
    <location>
        <begin position="315"/>
        <end position="336"/>
    </location>
</feature>
<evidence type="ECO:0000256" key="1">
    <source>
        <dbReference type="ARBA" id="ARBA00022679"/>
    </source>
</evidence>
<feature type="transmembrane region" description="Helical" evidence="4">
    <location>
        <begin position="37"/>
        <end position="53"/>
    </location>
</feature>
<gene>
    <name evidence="6" type="ORF">G6045_16355</name>
</gene>
<sequence>MSGFGLARLVAIAVSVGFSYGGFIGIARSDDPGGRKMVAFALLACLLLLHLYNCVRRPDGSAPRAWQVTLVLQTVLTAAGLYWFAGTWYGNTGFLAAAVLLLVRPAALGWAGFGVVVFAQFLSGLEVTPTVWDALYLALGHTAFVGLALYGVARFADLVVGMASTRTALADAEVARQRIAFADQLNTRVGTSLADVVRHGEAVRQAVPDAHERLEASLATARAALTETRSLAHSHRGGAPVGTTAADDLTAAGVTRLGLAVMALMLLTNPTRDILVSGESAGRVLLYFVALAVFSGFFVWCCYLAGGGRTRHWQLALAGAFAAALVPGLVFDPALWWLRLFLPALTLVLLRGWARWIVTGLLVAQDLVTLLGWGFTLHGETVVDQSYQMVWIGERALVIFGFVTMGRLTRELSAARAELARTEVARERLRFARDLHDLLGLSLSVIVLRCELAFRLLGRDRRRALAELDEGMAAARQAISDIDSVAAGYREISLPDELASAKAALTTAGLAVNGNVEDLPLTARQSEVLAIVLREGVTNILRHSNGRRATIDAAVVEGQVLLRLGNDGLRTDDVSPGAGLENLRHRLETVGGRLTGEASDCAYVLTARIPLEPALVGSDTDRVDAVASAELHDGGREVVADGSAAQ</sequence>
<dbReference type="AlphaFoldDB" id="A0A6G4XI40"/>
<dbReference type="InterPro" id="IPR036890">
    <property type="entry name" value="HATPase_C_sf"/>
</dbReference>
<evidence type="ECO:0000313" key="6">
    <source>
        <dbReference type="EMBL" id="NGO77219.1"/>
    </source>
</evidence>
<protein>
    <recommendedName>
        <fullName evidence="5">Signal transduction histidine kinase subgroup 3 dimerisation and phosphoacceptor domain-containing protein</fullName>
    </recommendedName>
</protein>
<keyword evidence="4" id="KW-0812">Transmembrane</keyword>
<evidence type="ECO:0000256" key="2">
    <source>
        <dbReference type="ARBA" id="ARBA00022777"/>
    </source>
</evidence>
<dbReference type="PANTHER" id="PTHR24421">
    <property type="entry name" value="NITRATE/NITRITE SENSOR PROTEIN NARX-RELATED"/>
    <property type="match status" value="1"/>
</dbReference>
<dbReference type="InterPro" id="IPR011712">
    <property type="entry name" value="Sig_transdc_His_kin_sub3_dim/P"/>
</dbReference>
<dbReference type="Gene3D" id="1.20.5.1930">
    <property type="match status" value="1"/>
</dbReference>
<feature type="transmembrane region" description="Helical" evidence="4">
    <location>
        <begin position="6"/>
        <end position="25"/>
    </location>
</feature>
<keyword evidence="2" id="KW-0418">Kinase</keyword>
<dbReference type="InterPro" id="IPR050482">
    <property type="entry name" value="Sensor_HK_TwoCompSys"/>
</dbReference>
<dbReference type="Pfam" id="PF07730">
    <property type="entry name" value="HisKA_3"/>
    <property type="match status" value="1"/>
</dbReference>
<keyword evidence="3" id="KW-0902">Two-component regulatory system</keyword>
<dbReference type="GO" id="GO:0046983">
    <property type="term" value="F:protein dimerization activity"/>
    <property type="evidence" value="ECO:0007669"/>
    <property type="project" value="InterPro"/>
</dbReference>
<feature type="transmembrane region" description="Helical" evidence="4">
    <location>
        <begin position="97"/>
        <end position="122"/>
    </location>
</feature>
<keyword evidence="4" id="KW-1133">Transmembrane helix</keyword>
<keyword evidence="1" id="KW-0808">Transferase</keyword>
<feature type="transmembrane region" description="Helical" evidence="4">
    <location>
        <begin position="65"/>
        <end position="85"/>
    </location>
</feature>
<name>A0A6G4XI40_9ACTN</name>
<comment type="caution">
    <text evidence="6">The sequence shown here is derived from an EMBL/GenBank/DDBJ whole genome shotgun (WGS) entry which is preliminary data.</text>
</comment>
<keyword evidence="4" id="KW-0472">Membrane</keyword>
<organism evidence="6 7">
    <name type="scientific">Streptomyces mesophilus</name>
    <dbReference type="NCBI Taxonomy" id="1775132"/>
    <lineage>
        <taxon>Bacteria</taxon>
        <taxon>Bacillati</taxon>
        <taxon>Actinomycetota</taxon>
        <taxon>Actinomycetes</taxon>
        <taxon>Kitasatosporales</taxon>
        <taxon>Streptomycetaceae</taxon>
        <taxon>Streptomyces</taxon>
    </lineage>
</organism>
<dbReference type="EMBL" id="JAAKZW010000058">
    <property type="protein sequence ID" value="NGO77219.1"/>
    <property type="molecule type" value="Genomic_DNA"/>
</dbReference>
<feature type="domain" description="Signal transduction histidine kinase subgroup 3 dimerisation and phosphoacceptor" evidence="5">
    <location>
        <begin position="427"/>
        <end position="491"/>
    </location>
</feature>
<evidence type="ECO:0000256" key="3">
    <source>
        <dbReference type="ARBA" id="ARBA00023012"/>
    </source>
</evidence>
<evidence type="ECO:0000256" key="4">
    <source>
        <dbReference type="SAM" id="Phobius"/>
    </source>
</evidence>
<dbReference type="Proteomes" id="UP000481109">
    <property type="component" value="Unassembled WGS sequence"/>
</dbReference>
<accession>A0A6G4XI40</accession>
<feature type="transmembrane region" description="Helical" evidence="4">
    <location>
        <begin position="134"/>
        <end position="153"/>
    </location>
</feature>
<keyword evidence="7" id="KW-1185">Reference proteome</keyword>
<dbReference type="PANTHER" id="PTHR24421:SF63">
    <property type="entry name" value="SENSOR HISTIDINE KINASE DESK"/>
    <property type="match status" value="1"/>
</dbReference>
<proteinExistence type="predicted"/>
<dbReference type="GO" id="GO:0016020">
    <property type="term" value="C:membrane"/>
    <property type="evidence" value="ECO:0007669"/>
    <property type="project" value="InterPro"/>
</dbReference>
<feature type="transmembrane region" description="Helical" evidence="4">
    <location>
        <begin position="284"/>
        <end position="303"/>
    </location>
</feature>
<dbReference type="GO" id="GO:0000155">
    <property type="term" value="F:phosphorelay sensor kinase activity"/>
    <property type="evidence" value="ECO:0007669"/>
    <property type="project" value="InterPro"/>
</dbReference>